<comment type="caution">
    <text evidence="1">The sequence shown here is derived from an EMBL/GenBank/DDBJ whole genome shotgun (WGS) entry which is preliminary data.</text>
</comment>
<organism evidence="1 2">
    <name type="scientific">Lasiosphaeria hispida</name>
    <dbReference type="NCBI Taxonomy" id="260671"/>
    <lineage>
        <taxon>Eukaryota</taxon>
        <taxon>Fungi</taxon>
        <taxon>Dikarya</taxon>
        <taxon>Ascomycota</taxon>
        <taxon>Pezizomycotina</taxon>
        <taxon>Sordariomycetes</taxon>
        <taxon>Sordariomycetidae</taxon>
        <taxon>Sordariales</taxon>
        <taxon>Lasiosphaeriaceae</taxon>
        <taxon>Lasiosphaeria</taxon>
    </lineage>
</organism>
<dbReference type="EMBL" id="JAUIQD010000007">
    <property type="protein sequence ID" value="KAK3344177.1"/>
    <property type="molecule type" value="Genomic_DNA"/>
</dbReference>
<name>A0AAJ0MA21_9PEZI</name>
<reference evidence="1" key="2">
    <citation type="submission" date="2023-06" db="EMBL/GenBank/DDBJ databases">
        <authorList>
            <consortium name="Lawrence Berkeley National Laboratory"/>
            <person name="Haridas S."/>
            <person name="Hensen N."/>
            <person name="Bonometti L."/>
            <person name="Westerberg I."/>
            <person name="Brannstrom I.O."/>
            <person name="Guillou S."/>
            <person name="Cros-Aarteil S."/>
            <person name="Calhoun S."/>
            <person name="Kuo A."/>
            <person name="Mondo S."/>
            <person name="Pangilinan J."/>
            <person name="Riley R."/>
            <person name="Labutti K."/>
            <person name="Andreopoulos B."/>
            <person name="Lipzen A."/>
            <person name="Chen C."/>
            <person name="Yanf M."/>
            <person name="Daum C."/>
            <person name="Ng V."/>
            <person name="Clum A."/>
            <person name="Steindorff A."/>
            <person name="Ohm R."/>
            <person name="Martin F."/>
            <person name="Silar P."/>
            <person name="Natvig D."/>
            <person name="Lalanne C."/>
            <person name="Gautier V."/>
            <person name="Ament-Velasquez S.L."/>
            <person name="Kruys A."/>
            <person name="Hutchinson M.I."/>
            <person name="Powell A.J."/>
            <person name="Barry K."/>
            <person name="Miller A.N."/>
            <person name="Grigoriev I.V."/>
            <person name="Debuchy R."/>
            <person name="Gladieux P."/>
            <person name="Thoren M.H."/>
            <person name="Johannesson H."/>
        </authorList>
    </citation>
    <scope>NUCLEOTIDE SEQUENCE</scope>
    <source>
        <strain evidence="1">CBS 955.72</strain>
    </source>
</reference>
<accession>A0AAJ0MA21</accession>
<gene>
    <name evidence="1" type="ORF">B0T25DRAFT_320015</name>
</gene>
<reference evidence="1" key="1">
    <citation type="journal article" date="2023" name="Mol. Phylogenet. Evol.">
        <title>Genome-scale phylogeny and comparative genomics of the fungal order Sordariales.</title>
        <authorList>
            <person name="Hensen N."/>
            <person name="Bonometti L."/>
            <person name="Westerberg I."/>
            <person name="Brannstrom I.O."/>
            <person name="Guillou S."/>
            <person name="Cros-Aarteil S."/>
            <person name="Calhoun S."/>
            <person name="Haridas S."/>
            <person name="Kuo A."/>
            <person name="Mondo S."/>
            <person name="Pangilinan J."/>
            <person name="Riley R."/>
            <person name="LaButti K."/>
            <person name="Andreopoulos B."/>
            <person name="Lipzen A."/>
            <person name="Chen C."/>
            <person name="Yan M."/>
            <person name="Daum C."/>
            <person name="Ng V."/>
            <person name="Clum A."/>
            <person name="Steindorff A."/>
            <person name="Ohm R.A."/>
            <person name="Martin F."/>
            <person name="Silar P."/>
            <person name="Natvig D.O."/>
            <person name="Lalanne C."/>
            <person name="Gautier V."/>
            <person name="Ament-Velasquez S.L."/>
            <person name="Kruys A."/>
            <person name="Hutchinson M.I."/>
            <person name="Powell A.J."/>
            <person name="Barry K."/>
            <person name="Miller A.N."/>
            <person name="Grigoriev I.V."/>
            <person name="Debuchy R."/>
            <person name="Gladieux P."/>
            <person name="Hiltunen Thoren M."/>
            <person name="Johannesson H."/>
        </authorList>
    </citation>
    <scope>NUCLEOTIDE SEQUENCE</scope>
    <source>
        <strain evidence="1">CBS 955.72</strain>
    </source>
</reference>
<sequence length="164" mass="17777">MPWNASTLAATFFEGLGQGAKPLKYDQASLRWFDVRRASLASGSGITLLGCWPTSSVHHSVAAGRDVSGRSRETFEPLKDAGRSGSRAVTVRARAVTVTVTAVRAGRIFQARYRCPPAFPLVNQLQVFAAHIFQRHNLGSHEGAKTHTTHNAFLSAVSFLSQNN</sequence>
<keyword evidence="2" id="KW-1185">Reference proteome</keyword>
<dbReference type="Proteomes" id="UP001275084">
    <property type="component" value="Unassembled WGS sequence"/>
</dbReference>
<proteinExistence type="predicted"/>
<dbReference type="AlphaFoldDB" id="A0AAJ0MA21"/>
<evidence type="ECO:0000313" key="1">
    <source>
        <dbReference type="EMBL" id="KAK3344177.1"/>
    </source>
</evidence>
<evidence type="ECO:0000313" key="2">
    <source>
        <dbReference type="Proteomes" id="UP001275084"/>
    </source>
</evidence>
<protein>
    <submittedName>
        <fullName evidence="1">Uncharacterized protein</fullName>
    </submittedName>
</protein>